<feature type="compositionally biased region" description="Basic and acidic residues" evidence="7">
    <location>
        <begin position="3385"/>
        <end position="3395"/>
    </location>
</feature>
<keyword evidence="5" id="KW-0393">Immunoglobulin domain</keyword>
<protein>
    <recommendedName>
        <fullName evidence="8">Ig-like domain-containing protein</fullName>
    </recommendedName>
</protein>
<dbReference type="SMART" id="SM00150">
    <property type="entry name" value="SPEC"/>
    <property type="match status" value="5"/>
</dbReference>
<feature type="domain" description="Ig-like" evidence="8">
    <location>
        <begin position="1974"/>
        <end position="2063"/>
    </location>
</feature>
<feature type="compositionally biased region" description="Polar residues" evidence="7">
    <location>
        <begin position="3820"/>
        <end position="3832"/>
    </location>
</feature>
<evidence type="ECO:0000256" key="3">
    <source>
        <dbReference type="ARBA" id="ARBA00022737"/>
    </source>
</evidence>
<dbReference type="FunFam" id="2.60.40.10:FF:000107">
    <property type="entry name" value="Myosin, light chain kinase a"/>
    <property type="match status" value="3"/>
</dbReference>
<comment type="caution">
    <text evidence="9">The sequence shown here is derived from an EMBL/GenBank/DDBJ whole genome shotgun (WGS) entry which is preliminary data.</text>
</comment>
<keyword evidence="4" id="KW-1015">Disulfide bond</keyword>
<feature type="region of interest" description="Disordered" evidence="7">
    <location>
        <begin position="3223"/>
        <end position="3249"/>
    </location>
</feature>
<feature type="domain" description="Ig-like" evidence="8">
    <location>
        <begin position="1760"/>
        <end position="1847"/>
    </location>
</feature>
<dbReference type="InterPro" id="IPR036179">
    <property type="entry name" value="Ig-like_dom_sf"/>
</dbReference>
<feature type="coiled-coil region" evidence="6">
    <location>
        <begin position="1112"/>
        <end position="1174"/>
    </location>
</feature>
<dbReference type="SUPFAM" id="SSF46966">
    <property type="entry name" value="Spectrin repeat"/>
    <property type="match status" value="4"/>
</dbReference>
<feature type="region of interest" description="Disordered" evidence="7">
    <location>
        <begin position="1"/>
        <end position="29"/>
    </location>
</feature>
<dbReference type="FunFam" id="2.60.40.10:FF:000032">
    <property type="entry name" value="palladin isoform X1"/>
    <property type="match status" value="1"/>
</dbReference>
<feature type="domain" description="Ig-like" evidence="8">
    <location>
        <begin position="1533"/>
        <end position="1621"/>
    </location>
</feature>
<feature type="compositionally biased region" description="Polar residues" evidence="7">
    <location>
        <begin position="3936"/>
        <end position="3945"/>
    </location>
</feature>
<dbReference type="Pfam" id="PF07679">
    <property type="entry name" value="I-set"/>
    <property type="match status" value="9"/>
</dbReference>
<dbReference type="InterPro" id="IPR058157">
    <property type="entry name" value="Spectrin_met"/>
</dbReference>
<feature type="compositionally biased region" description="Basic and acidic residues" evidence="7">
    <location>
        <begin position="3540"/>
        <end position="3573"/>
    </location>
</feature>
<dbReference type="Gene3D" id="1.20.58.60">
    <property type="match status" value="5"/>
</dbReference>
<dbReference type="InterPro" id="IPR007110">
    <property type="entry name" value="Ig-like_dom"/>
</dbReference>
<name>A0AAN9Z7D0_9ORTH</name>
<dbReference type="InterPro" id="IPR018159">
    <property type="entry name" value="Spectrin/alpha-actinin"/>
</dbReference>
<feature type="region of interest" description="Disordered" evidence="7">
    <location>
        <begin position="3268"/>
        <end position="3313"/>
    </location>
</feature>
<feature type="domain" description="Ig-like" evidence="8">
    <location>
        <begin position="1649"/>
        <end position="1738"/>
    </location>
</feature>
<dbReference type="SMART" id="SM00409">
    <property type="entry name" value="IG"/>
    <property type="match status" value="9"/>
</dbReference>
<feature type="compositionally biased region" description="Low complexity" evidence="7">
    <location>
        <begin position="3644"/>
        <end position="3659"/>
    </location>
</feature>
<sequence length="4300" mass="480833">MADAETSPSAIEPSTGSQMPQKHAGSTTTISTISLQSGETRLVIALLQSAERLQLKVLEGSPEITHLGATLPQALALQRQHEEVILQLQSKQSPVEELLRQADQLISAQRPRAEVYAAMAESLGVAWKDVNSYLELRKHILDLNVSYQSRAEECIERMLALETACRDTNVPVEIEAVKNLLAKLHDFKRMMLEALMVTLQNGRALHEKISEIAAQGTLDSRPDKITSSANFTISQIEHWLEELHDRRKVLEVKWQSRKTQLEQCLSLSLLAKDLKELDEILFLRKEALQNTSVQMGDSASSAELILHEHRKLINEAREFQDRCLKITKATEKLTLGGHFAGEQATIQAYAVLNASVEYLEALEERDALLKQSVAFFRSSRTALTKLDQLEIQLTTTEHSLTNSSLVQLHFQVSKSLEEITSQPLQQGYSLLEAVGQSSPGAQGVKCTVQELENRKIGLDNLCTAHKEENIHLSKAFTTFLERQNELYSWLVSIAEAFLQGHQDLGSVLAMADDFLQLHQQLLKDLQNKGIEINEVLLTLPPILEKLNDDQRADIDEKVDTLHSHWLNLKTILESRIDLASLYVKFHSLAAELTNEFDTIEVEFRKGTDNEEEDMMSRIEQKWLYIQQMTGQLTNLGKLFIEESSKIGDPYLDVKRASLCVETLLEHFANRQLVITQSWGTWQTTITTEREFNVLWERNIRESDRIMEWISKIHSQLYPVLTGESTAAKIISKELEEKLRTIMPELKRAQTEIELRVKTAETLAMKGEHSGQKETIISKLMVLHNELNDTATDYQILLQMLISLFKKLSEVEKTIENLQSQFNMTRLPNVCSELELLLKEHEASEQTILELFKFTQNESEQIINRIVQQEPEKAAEYDTERVKRLLEDKKYAWKSAWTARKLLLEEQQQLSQFDSDLQQINSNLSDLSKQLNTLKGQYGESLTSAKATSVAFVYFEKTIQLLENRIQTFMSTTEQILKSEHASSHVESKLNELQTKWSAFMNQVKKSRQLIDMNIEYFTLVEEGEKWFRMGSKLLITIARKSTAVRSPHEADQLLAEVENFLTNGELLQQERINKISSLAEELHGEEGSKQVTIVRNENKEMIDSFTIIRKELHILAQNLRAAEEQRERQKKEMEEAEAILATAKAEATAAKAAATAAEEARRAAETAAKVLQEAMPILEKIEAETTVISSRDTVEVIERLRKSPSPPSKRAKINDEEQRLSPPTFTVPLQDATVQEGQRFTFECRVAGFPVPEVIWYKDGISIQDNPDYRTSYDNGICTLAIEETFSEDSARFTCKATNSEGFAETCGTLSVQEAEPEEQLFPPVFTKRIEESSAKEGSTLYLMCTVEGNPLPTVQWFKNGTCIDNSSDYVITYNNGEAVIKFEEIFLEDQAEYTCKASNPLGTDKCSAKLTVEALELTESPVFITPLSNIMARAGRKIQLECEVRGLPLPDLIWTQNAKIIKDCQDVKLQYDNGKGVLTIKEAFPKDAGVYKVVAKNIAGEASSSCNVSVKGRLPTETSDSEIASDFEPIKPSIQLSLKDVCVLEGEKVCLDCIIIGQPEPEVIWYRNNQPVKESSDFQLLFQGDRCTLVIHEAYLEDAGEYKVVAINSGGEASSKCDLTVKSALGDAEPVANPQVVKETEVPQGTPPKFNRLLTDIVASEGDKVVLECSILGDPKPNVKWYLDNQELSDATLKEYKEDGDGNVSLTLLRVESQDKGVYTIKASNAFGEAESVAKLTVNPLPSQETHVPVQLEEKSIAPSFKELFADRTIPENTSTKFECVVTGKPIPKVEWSINNEPISSEDALISTEGEQQVLTIHNVRKIHSGNVACVAENDAGKATCTARLNVVEPSISSQMPTAENMESSQKEISFKQSIFSSQVIESQSLSTTVIREEGKHVTSRSEQTLQRIEQKSPVQVQIQKFKEVLRKTNESSDSEHQSFVSAINKEDSQDSSPSSYSTPTASPKYVRKSVPPRFITPLNGRIVDEGAQVILEGIIDGYPPPTVSWTKNNQELISLEGKLSIKYDHNRVEVILNDATVQDAGKYTCKVVNNVGSASSTADIVVKKTFLPPIFGRRLQARSVKEGERVVMEVEITGIPDPDVTWYKDGQQILSTVPDSSFRTKVQGNCYSLIIEKVSLDNSGQYLVKAVNSKGEAASMADIVVNKQESPTERIIKVVKEDIRESEIEKLIQPQIPVSEAATEVQHPPVTSTVTSEMHSNFTNTSFISEKTIISETTKTEKQTSIKLEHTPSPIFFKPDAHYEIPKEHTVLAQEEKENKTQVFAPTLPVTQEFKTELHIDEVVERNISSPFLPTSPVKEMQKEVGCQSTTEEISPLKGDANAETPLLDQPAVKKILINLELEPTSIEDNSMTRENSAFEYKSVSPSMEQPELKAEYIEIKNENKELQENVVTPVEIVNDELRIHHTDTVQSSEDTGVETASVSKKQAYEFFINKIKEFEEENAKPIIKKPIKLPSQEAPRFTGSLNTGKEEQSHDQTMYYSSIPTELKLIPYTESKISEFQSDQRINIQCETQILHQQQSSDSFVEEFCVRHEPLLEIDNLSKSEIKTKSTDDASTQTKSSEEINKGISPIEVPIVSGNVFHPSVSEELQNQTSAKNIVFTSATKKENIIKKEATPSNTVETVVFPAVDDGTFLSKSTLSKTPELPKEAITTMQSYMDSVTFTSSKSTESLKQVSVVPEPITVPVLVPEPEPMYIEPTSSEFKGIQSETPEFSQMESQTSVCVPTDTAIPPSQPMSLVKSAVHAINSRSVSEAVVNQEQIPIQPISSKPFQPFPSNTSSEGLEKEKMLKPFESTSELFVHTSSSSIENSEIVRSVSPKPSAEGLAMEKLWIPQMTRELEITIPKPSVDQKHMDGVVSPKPSVEGLAMDKLWAHKHPDSSLKKIWPPPQHSENKPIIPWSTKATSEKMQFTVESVVDQKEETVTISHKSAAQMVSKSVPIPPPEPNSFQNSEAKEIKPEVQQVPPAFWHGENLPPTSLLASESGSDALTVNAIIPASQPAPVVHYVANASVIHSAATINQEIRTTEIFRNTEIKEEKTEVSKLVHQSEITTNDLSSTADKYIINQYEEKKIQPVALNESFQAKSLSCVDSVPHQKEKHVIASETLKDIKKREEKPLDDKKEKSKILPLQKQPFQLLDLEPFPFQPQTPVKHRPAPCPPPPKPSKFIKGEFVESDYESEFESHIPPKWRPYESDTEELTYRRVKPPLFTHSKRPKSTEPAPLPPSSFEKPLQSHEILRPVIDKTLNVTKEIKSTSSKKTVSASTTKSYALSKTDKVKRQQTSETSEKDLPVVLKPGSPPEYVQAIVLPKAQESQHQIVKTERVSPPKYKLDSSKSKTKTSKSELPESGYMADTDEPRQFKSAHHKSTIKHEESFKSTVEKTTVITGKTIQQSSHSTAPTHTNKSQTETKIITQPHSQPQQMQQHEHHQVHKTQQKTTSNIEKAPPSKFQSAKLHHKHLENKHEQKGMSSTGSTKSKKEIISTFTSEVQKEKKDIKPVPVKSIHPGPPVKQYVRHSLPSPSKFVKGEFRESDYESDYESRIPAKWRPGDSDADEPKYKPVHPLLAQKGFSQSPLLSARTPTPPTEFDNPPEFSAPPRPKFEPIEKPSQSCKTDVIRKSSGHHQKVFKPKPITPKTVPPIIATPDLKSKESEALKPGPCPEIGYAPPPPPKTKINIAPFEKATQIETSKIMNISESTEHMHRVVNVQQTTHVIRFGEKEREVPDQQSETFPFKTDLVKHRTKRPVLTTPKKFVPGDFYESEYESDLEAVKIKPKWTPGNSDTEEPHYRKVRPPQITHSPKGPLAISSSHPPTVSTESNLAATTNTTQAISIQKGEVQKKNVSSVEKIRTFKSEQNRGSQPIGMEITRQQDIQLQPGEPPEFCFAGNVASVASYVTSKHMSDMTNTFRSKAQQFASDIMTDVGNSRPNTQPEKIITKQDNSKDTESEKCLDDPQAYREESRVSEYGTKHIDPDTGLIYFKYDFGYEFGIVLPNEGKKQEGSTSKYPQIDRKQAGDIEVPVIHEKNTKGDENITSKATETKITPGSTKVPQFKPKKFTHFKAVKWEPASESEMSEAEGDSAKMKKSYISPQSNLAIQKEPHIHIPPTQWGPAPTSPLSLSLSPSLPSLSPCTGATLDSTASPGGSWQGLSPIKSPRVGYGRGNTPTPPSTPSTPRSTSGIIPQHFCKPPSFITTLRDITVKKGQPVCFECIVQAEPPPNILWAKDGRLLENSLKHQLHFRNGVCRLTLSQASPEDSGNYTCTATNKLGTVKTSGLLQVPGEKSFMHK</sequence>
<feature type="compositionally biased region" description="Basic residues" evidence="7">
    <location>
        <begin position="3634"/>
        <end position="3643"/>
    </location>
</feature>
<dbReference type="Pfam" id="PF00435">
    <property type="entry name" value="Spectrin"/>
    <property type="match status" value="1"/>
</dbReference>
<feature type="domain" description="Ig-like" evidence="8">
    <location>
        <begin position="2070"/>
        <end position="2162"/>
    </location>
</feature>
<feature type="domain" description="Ig-like" evidence="8">
    <location>
        <begin position="4202"/>
        <end position="4290"/>
    </location>
</feature>
<keyword evidence="2" id="KW-0963">Cytoplasm</keyword>
<dbReference type="FunFam" id="2.60.40.10:FF:000425">
    <property type="entry name" value="Myosin light chain kinase"/>
    <property type="match status" value="5"/>
</dbReference>
<evidence type="ECO:0000256" key="2">
    <source>
        <dbReference type="ARBA" id="ARBA00022490"/>
    </source>
</evidence>
<dbReference type="EMBL" id="JAZDUA010000174">
    <property type="protein sequence ID" value="KAK7865527.1"/>
    <property type="molecule type" value="Genomic_DNA"/>
</dbReference>
<dbReference type="GO" id="GO:0060298">
    <property type="term" value="P:positive regulation of sarcomere organization"/>
    <property type="evidence" value="ECO:0007669"/>
    <property type="project" value="UniProtKB-ARBA"/>
</dbReference>
<dbReference type="InterPro" id="IPR002017">
    <property type="entry name" value="Spectrin_repeat"/>
</dbReference>
<dbReference type="InterPro" id="IPR013098">
    <property type="entry name" value="Ig_I-set"/>
</dbReference>
<feature type="region of interest" description="Disordered" evidence="7">
    <location>
        <begin position="4143"/>
        <end position="4193"/>
    </location>
</feature>
<dbReference type="CDD" id="cd00176">
    <property type="entry name" value="SPEC"/>
    <property type="match status" value="2"/>
</dbReference>
<evidence type="ECO:0000259" key="8">
    <source>
        <dbReference type="PROSITE" id="PS50835"/>
    </source>
</evidence>
<dbReference type="SMART" id="SM00408">
    <property type="entry name" value="IGc2"/>
    <property type="match status" value="9"/>
</dbReference>
<feature type="region of interest" description="Disordered" evidence="7">
    <location>
        <begin position="1202"/>
        <end position="1223"/>
    </location>
</feature>
<feature type="region of interest" description="Disordered" evidence="7">
    <location>
        <begin position="3326"/>
        <end position="3684"/>
    </location>
</feature>
<dbReference type="GO" id="GO:0005737">
    <property type="term" value="C:cytoplasm"/>
    <property type="evidence" value="ECO:0007669"/>
    <property type="project" value="UniProtKB-SubCell"/>
</dbReference>
<feature type="compositionally biased region" description="Low complexity" evidence="7">
    <location>
        <begin position="1952"/>
        <end position="1965"/>
    </location>
</feature>
<reference evidence="9 10" key="1">
    <citation type="submission" date="2024-03" db="EMBL/GenBank/DDBJ databases">
        <title>The genome assembly and annotation of the cricket Gryllus longicercus Weissman &amp; Gray.</title>
        <authorList>
            <person name="Szrajer S."/>
            <person name="Gray D."/>
            <person name="Ylla G."/>
        </authorList>
    </citation>
    <scope>NUCLEOTIDE SEQUENCE [LARGE SCALE GENOMIC DNA]</scope>
    <source>
        <strain evidence="9">DAG 2021-001</strain>
        <tissue evidence="9">Whole body minus gut</tissue>
    </source>
</reference>
<accession>A0AAN9Z7D0</accession>
<comment type="subcellular location">
    <subcellularLocation>
        <location evidence="1">Cytoplasm</location>
    </subcellularLocation>
</comment>
<feature type="domain" description="Ig-like" evidence="8">
    <location>
        <begin position="1222"/>
        <end position="1311"/>
    </location>
</feature>
<feature type="compositionally biased region" description="Polar residues" evidence="7">
    <location>
        <begin position="1"/>
        <end position="20"/>
    </location>
</feature>
<feature type="compositionally biased region" description="Basic and acidic residues" evidence="7">
    <location>
        <begin position="3948"/>
        <end position="3975"/>
    </location>
</feature>
<gene>
    <name evidence="9" type="ORF">R5R35_003223</name>
</gene>
<keyword evidence="6" id="KW-0175">Coiled coil</keyword>
<organism evidence="9 10">
    <name type="scientific">Gryllus longicercus</name>
    <dbReference type="NCBI Taxonomy" id="2509291"/>
    <lineage>
        <taxon>Eukaryota</taxon>
        <taxon>Metazoa</taxon>
        <taxon>Ecdysozoa</taxon>
        <taxon>Arthropoda</taxon>
        <taxon>Hexapoda</taxon>
        <taxon>Insecta</taxon>
        <taxon>Pterygota</taxon>
        <taxon>Neoptera</taxon>
        <taxon>Polyneoptera</taxon>
        <taxon>Orthoptera</taxon>
        <taxon>Ensifera</taxon>
        <taxon>Gryllidea</taxon>
        <taxon>Grylloidea</taxon>
        <taxon>Gryllidae</taxon>
        <taxon>Gryllinae</taxon>
        <taxon>Gryllus</taxon>
    </lineage>
</organism>
<feature type="compositionally biased region" description="Polar residues" evidence="7">
    <location>
        <begin position="4148"/>
        <end position="4161"/>
    </location>
</feature>
<dbReference type="Pfam" id="PF25101">
    <property type="entry name" value="Spectrin_7"/>
    <property type="match status" value="1"/>
</dbReference>
<feature type="region of interest" description="Disordered" evidence="7">
    <location>
        <begin position="3788"/>
        <end position="3832"/>
    </location>
</feature>
<feature type="region of interest" description="Disordered" evidence="7">
    <location>
        <begin position="1929"/>
        <end position="1968"/>
    </location>
</feature>
<feature type="compositionally biased region" description="Basic and acidic residues" evidence="7">
    <location>
        <begin position="1929"/>
        <end position="1938"/>
    </location>
</feature>
<dbReference type="Gene3D" id="2.60.40.10">
    <property type="entry name" value="Immunoglobulins"/>
    <property type="match status" value="9"/>
</dbReference>
<evidence type="ECO:0000256" key="5">
    <source>
        <dbReference type="ARBA" id="ARBA00023319"/>
    </source>
</evidence>
<dbReference type="SUPFAM" id="SSF48726">
    <property type="entry name" value="Immunoglobulin"/>
    <property type="match status" value="9"/>
</dbReference>
<dbReference type="PROSITE" id="PS50835">
    <property type="entry name" value="IG_LIKE"/>
    <property type="match status" value="9"/>
</dbReference>
<feature type="coiled-coil region" evidence="6">
    <location>
        <begin position="902"/>
        <end position="936"/>
    </location>
</feature>
<proteinExistence type="predicted"/>
<dbReference type="GO" id="GO:0045989">
    <property type="term" value="P:positive regulation of striated muscle contraction"/>
    <property type="evidence" value="ECO:0007669"/>
    <property type="project" value="UniProtKB-ARBA"/>
</dbReference>
<feature type="domain" description="Ig-like" evidence="8">
    <location>
        <begin position="1323"/>
        <end position="1412"/>
    </location>
</feature>
<dbReference type="InterPro" id="IPR003598">
    <property type="entry name" value="Ig_sub2"/>
</dbReference>
<feature type="compositionally biased region" description="Basic and acidic residues" evidence="7">
    <location>
        <begin position="3335"/>
        <end position="3361"/>
    </location>
</feature>
<dbReference type="InterPro" id="IPR003599">
    <property type="entry name" value="Ig_sub"/>
</dbReference>
<feature type="domain" description="Ig-like" evidence="8">
    <location>
        <begin position="1422"/>
        <end position="1510"/>
    </location>
</feature>
<dbReference type="InterPro" id="IPR013783">
    <property type="entry name" value="Ig-like_fold"/>
</dbReference>
<evidence type="ECO:0000256" key="6">
    <source>
        <dbReference type="SAM" id="Coils"/>
    </source>
</evidence>
<evidence type="ECO:0000313" key="9">
    <source>
        <dbReference type="EMBL" id="KAK7865527.1"/>
    </source>
</evidence>
<evidence type="ECO:0000256" key="7">
    <source>
        <dbReference type="SAM" id="MobiDB-lite"/>
    </source>
</evidence>
<evidence type="ECO:0000313" key="10">
    <source>
        <dbReference type="Proteomes" id="UP001378592"/>
    </source>
</evidence>
<feature type="compositionally biased region" description="Polar residues" evidence="7">
    <location>
        <begin position="3396"/>
        <end position="3428"/>
    </location>
</feature>
<dbReference type="PANTHER" id="PTHR13817:SF166">
    <property type="entry name" value="NEURONAL IGCAM-RELATED"/>
    <property type="match status" value="1"/>
</dbReference>
<feature type="region of interest" description="Disordered" evidence="7">
    <location>
        <begin position="3934"/>
        <end position="3975"/>
    </location>
</feature>
<keyword evidence="10" id="KW-1185">Reference proteome</keyword>
<feature type="compositionally biased region" description="Low complexity" evidence="7">
    <location>
        <begin position="3270"/>
        <end position="3284"/>
    </location>
</feature>
<dbReference type="InterPro" id="IPR050964">
    <property type="entry name" value="Striated_Muscle_Regulatory"/>
</dbReference>
<feature type="compositionally biased region" description="Low complexity" evidence="7">
    <location>
        <begin position="3430"/>
        <end position="3439"/>
    </location>
</feature>
<keyword evidence="3" id="KW-0677">Repeat</keyword>
<dbReference type="PANTHER" id="PTHR13817">
    <property type="entry name" value="TITIN"/>
    <property type="match status" value="1"/>
</dbReference>
<evidence type="ECO:0000256" key="4">
    <source>
        <dbReference type="ARBA" id="ARBA00023157"/>
    </source>
</evidence>
<dbReference type="Proteomes" id="UP001378592">
    <property type="component" value="Unassembled WGS sequence"/>
</dbReference>
<dbReference type="GO" id="GO:0040017">
    <property type="term" value="P:positive regulation of locomotion"/>
    <property type="evidence" value="ECO:0007669"/>
    <property type="project" value="UniProtKB-ARBA"/>
</dbReference>
<evidence type="ECO:0000256" key="1">
    <source>
        <dbReference type="ARBA" id="ARBA00004496"/>
    </source>
</evidence>